<feature type="domain" description="HTH tetR-type" evidence="3">
    <location>
        <begin position="16"/>
        <end position="76"/>
    </location>
</feature>
<organism evidence="4 5">
    <name type="scientific">Brevibacterium otitidis</name>
    <dbReference type="NCBI Taxonomy" id="53364"/>
    <lineage>
        <taxon>Bacteria</taxon>
        <taxon>Bacillati</taxon>
        <taxon>Actinomycetota</taxon>
        <taxon>Actinomycetes</taxon>
        <taxon>Micrococcales</taxon>
        <taxon>Brevibacteriaceae</taxon>
        <taxon>Brevibacterium</taxon>
    </lineage>
</organism>
<dbReference type="InterPro" id="IPR009057">
    <property type="entry name" value="Homeodomain-like_sf"/>
</dbReference>
<comment type="caution">
    <text evidence="4">The sequence shown here is derived from an EMBL/GenBank/DDBJ whole genome shotgun (WGS) entry which is preliminary data.</text>
</comment>
<dbReference type="Gene3D" id="1.10.10.60">
    <property type="entry name" value="Homeodomain-like"/>
    <property type="match status" value="1"/>
</dbReference>
<dbReference type="InterPro" id="IPR001647">
    <property type="entry name" value="HTH_TetR"/>
</dbReference>
<dbReference type="Gene3D" id="1.10.357.10">
    <property type="entry name" value="Tetracycline Repressor, domain 2"/>
    <property type="match status" value="1"/>
</dbReference>
<evidence type="ECO:0000256" key="1">
    <source>
        <dbReference type="ARBA" id="ARBA00023125"/>
    </source>
</evidence>
<dbReference type="EMBL" id="JBHMAU010000046">
    <property type="protein sequence ID" value="MFB9776055.1"/>
    <property type="molecule type" value="Genomic_DNA"/>
</dbReference>
<proteinExistence type="predicted"/>
<evidence type="ECO:0000256" key="2">
    <source>
        <dbReference type="PROSITE-ProRule" id="PRU00335"/>
    </source>
</evidence>
<dbReference type="PANTHER" id="PTHR30055">
    <property type="entry name" value="HTH-TYPE TRANSCRIPTIONAL REGULATOR RUTR"/>
    <property type="match status" value="1"/>
</dbReference>
<feature type="DNA-binding region" description="H-T-H motif" evidence="2">
    <location>
        <begin position="39"/>
        <end position="58"/>
    </location>
</feature>
<evidence type="ECO:0000313" key="4">
    <source>
        <dbReference type="EMBL" id="MFB9776055.1"/>
    </source>
</evidence>
<protein>
    <submittedName>
        <fullName evidence="4">TetR family transcriptional regulator</fullName>
    </submittedName>
</protein>
<dbReference type="Pfam" id="PF17920">
    <property type="entry name" value="TetR_C_16"/>
    <property type="match status" value="1"/>
</dbReference>
<dbReference type="InterPro" id="IPR041678">
    <property type="entry name" value="TetR_C_16"/>
</dbReference>
<keyword evidence="5" id="KW-1185">Reference proteome</keyword>
<keyword evidence="1 2" id="KW-0238">DNA-binding</keyword>
<dbReference type="PANTHER" id="PTHR30055:SF235">
    <property type="entry name" value="TRANSCRIPTIONAL REGULATORY PROTEIN"/>
    <property type="match status" value="1"/>
</dbReference>
<sequence length="207" mass="22721">MASSQKKRTGRPPGESQTRKELLQIAARRFAETGYSGTSLRAITTEAGVDPTLVRHFFGDKEGLFREAVLEQAAMRDVILESLADADIDEIGVRLVEAWLDVWEREPSAAIPRAVLRTALESDEARALLQDVISAEAPRSAQMLPGNVELPGTIFAFSHLLGICTIRYVLRLEPLASMDRSEVVAMVGPLIQQALQPTATAPEQREE</sequence>
<gene>
    <name evidence="4" type="ORF">ACFFN1_06520</name>
</gene>
<dbReference type="PROSITE" id="PS50977">
    <property type="entry name" value="HTH_TETR_2"/>
    <property type="match status" value="1"/>
</dbReference>
<name>A0ABV5X0T0_9MICO</name>
<dbReference type="SUPFAM" id="SSF48498">
    <property type="entry name" value="Tetracyclin repressor-like, C-terminal domain"/>
    <property type="match status" value="1"/>
</dbReference>
<dbReference type="SUPFAM" id="SSF46689">
    <property type="entry name" value="Homeodomain-like"/>
    <property type="match status" value="1"/>
</dbReference>
<dbReference type="Pfam" id="PF00440">
    <property type="entry name" value="TetR_N"/>
    <property type="match status" value="1"/>
</dbReference>
<reference evidence="4 5" key="1">
    <citation type="submission" date="2024-09" db="EMBL/GenBank/DDBJ databases">
        <authorList>
            <person name="Sun Q."/>
            <person name="Mori K."/>
        </authorList>
    </citation>
    <scope>NUCLEOTIDE SEQUENCE [LARGE SCALE GENOMIC DNA]</scope>
    <source>
        <strain evidence="4 5">JCM 11683</strain>
    </source>
</reference>
<dbReference type="RefSeq" id="WP_376839696.1">
    <property type="nucleotide sequence ID" value="NZ_JBHMAU010000046.1"/>
</dbReference>
<accession>A0ABV5X0T0</accession>
<evidence type="ECO:0000259" key="3">
    <source>
        <dbReference type="PROSITE" id="PS50977"/>
    </source>
</evidence>
<dbReference type="InterPro" id="IPR050109">
    <property type="entry name" value="HTH-type_TetR-like_transc_reg"/>
</dbReference>
<dbReference type="InterPro" id="IPR036271">
    <property type="entry name" value="Tet_transcr_reg_TetR-rel_C_sf"/>
</dbReference>
<dbReference type="Proteomes" id="UP001589707">
    <property type="component" value="Unassembled WGS sequence"/>
</dbReference>
<evidence type="ECO:0000313" key="5">
    <source>
        <dbReference type="Proteomes" id="UP001589707"/>
    </source>
</evidence>